<accession>A0AAJ0FXQ9</accession>
<protein>
    <submittedName>
        <fullName evidence="1">Uncharacterized protein</fullName>
    </submittedName>
</protein>
<proteinExistence type="predicted"/>
<dbReference type="EMBL" id="JASWJB010000245">
    <property type="protein sequence ID" value="KAK2592800.1"/>
    <property type="molecule type" value="Genomic_DNA"/>
</dbReference>
<comment type="caution">
    <text evidence="1">The sequence shown here is derived from an EMBL/GenBank/DDBJ whole genome shotgun (WGS) entry which is preliminary data.</text>
</comment>
<gene>
    <name evidence="1" type="ORF">QQS21_009504</name>
</gene>
<reference evidence="1" key="1">
    <citation type="submission" date="2023-06" db="EMBL/GenBank/DDBJ databases">
        <title>Conoideocrella luteorostrata (Hypocreales: Clavicipitaceae), a potential biocontrol fungus for elongate hemlock scale in United States Christmas tree production areas.</title>
        <authorList>
            <person name="Barrett H."/>
            <person name="Lovett B."/>
            <person name="Macias A.M."/>
            <person name="Stajich J.E."/>
            <person name="Kasson M.T."/>
        </authorList>
    </citation>
    <scope>NUCLEOTIDE SEQUENCE</scope>
    <source>
        <strain evidence="1">ARSEF 14590</strain>
    </source>
</reference>
<evidence type="ECO:0000313" key="1">
    <source>
        <dbReference type="EMBL" id="KAK2592800.1"/>
    </source>
</evidence>
<evidence type="ECO:0000313" key="2">
    <source>
        <dbReference type="Proteomes" id="UP001251528"/>
    </source>
</evidence>
<keyword evidence="2" id="KW-1185">Reference proteome</keyword>
<dbReference type="AlphaFoldDB" id="A0AAJ0FXQ9"/>
<name>A0AAJ0FXQ9_9HYPO</name>
<sequence length="105" mass="11170">MSESGASLCSIGVLKLVITSLPLERHLRSIKLVETAQSLRSGGPVDPLQQPRGGLLKSDRGFWHTEKTGRGVTVVCLDETWVHCPRGKPPVGLVGLVGIVGGYVN</sequence>
<dbReference type="Proteomes" id="UP001251528">
    <property type="component" value="Unassembled WGS sequence"/>
</dbReference>
<organism evidence="1 2">
    <name type="scientific">Conoideocrella luteorostrata</name>
    <dbReference type="NCBI Taxonomy" id="1105319"/>
    <lineage>
        <taxon>Eukaryota</taxon>
        <taxon>Fungi</taxon>
        <taxon>Dikarya</taxon>
        <taxon>Ascomycota</taxon>
        <taxon>Pezizomycotina</taxon>
        <taxon>Sordariomycetes</taxon>
        <taxon>Hypocreomycetidae</taxon>
        <taxon>Hypocreales</taxon>
        <taxon>Clavicipitaceae</taxon>
        <taxon>Conoideocrella</taxon>
    </lineage>
</organism>